<evidence type="ECO:0000256" key="1">
    <source>
        <dbReference type="ARBA" id="ARBA00004651"/>
    </source>
</evidence>
<dbReference type="PANTHER" id="PTHR30213">
    <property type="entry name" value="INNER MEMBRANE PROTEIN YHJD"/>
    <property type="match status" value="1"/>
</dbReference>
<feature type="transmembrane region" description="Helical" evidence="6">
    <location>
        <begin position="33"/>
        <end position="54"/>
    </location>
</feature>
<evidence type="ECO:0000256" key="6">
    <source>
        <dbReference type="SAM" id="Phobius"/>
    </source>
</evidence>
<feature type="transmembrane region" description="Helical" evidence="6">
    <location>
        <begin position="210"/>
        <end position="231"/>
    </location>
</feature>
<dbReference type="PIRSF" id="PIRSF035875">
    <property type="entry name" value="RNase_BN"/>
    <property type="match status" value="1"/>
</dbReference>
<sequence length="320" mass="36450">MEREKEKRSVVTLLLGFMKRVSGDHVGAYATQAAYFLILSFIPCILFLTTLVRYTPLTYNVVRDAIVAFVPENIQSFVLGIVVDVYKRSTTIMPLSALVALWSAGKGMQSVINGLNTIYHVKETRNWFMTRIYAVFYTMCLVIALIICLLLLVLGNRIQETVSVYIPFLGRIIGRVIGARTGLVFAVLFFVFLLLYKVLPNRPATFKSQIPGALIIAIAWSIFSYGFSFYFEIFPGFSNMYGSLTTIIMVMIWLYVCMNLLMYGAEINAYFEKDFRHAHRSVIGRISQEKERIQASRNIELENKIAVSEEKEDDSTKNHT</sequence>
<dbReference type="Proteomes" id="UP000437824">
    <property type="component" value="Unassembled WGS sequence"/>
</dbReference>
<evidence type="ECO:0000256" key="2">
    <source>
        <dbReference type="ARBA" id="ARBA00022475"/>
    </source>
</evidence>
<keyword evidence="4 6" id="KW-1133">Transmembrane helix</keyword>
<keyword evidence="2" id="KW-1003">Cell membrane</keyword>
<comment type="caution">
    <text evidence="7">The sequence shown here is derived from an EMBL/GenBank/DDBJ whole genome shotgun (WGS) entry which is preliminary data.</text>
</comment>
<feature type="transmembrane region" description="Helical" evidence="6">
    <location>
        <begin position="132"/>
        <end position="152"/>
    </location>
</feature>
<dbReference type="Pfam" id="PF03631">
    <property type="entry name" value="Virul_fac_BrkB"/>
    <property type="match status" value="1"/>
</dbReference>
<evidence type="ECO:0000256" key="4">
    <source>
        <dbReference type="ARBA" id="ARBA00022989"/>
    </source>
</evidence>
<dbReference type="GO" id="GO:0005886">
    <property type="term" value="C:plasma membrane"/>
    <property type="evidence" value="ECO:0007669"/>
    <property type="project" value="UniProtKB-SubCell"/>
</dbReference>
<dbReference type="PANTHER" id="PTHR30213:SF0">
    <property type="entry name" value="UPF0761 MEMBRANE PROTEIN YIHY"/>
    <property type="match status" value="1"/>
</dbReference>
<gene>
    <name evidence="7" type="ORF">GKZ57_04010</name>
</gene>
<dbReference type="AlphaFoldDB" id="A0A844GEH0"/>
<evidence type="ECO:0000256" key="5">
    <source>
        <dbReference type="ARBA" id="ARBA00023136"/>
    </source>
</evidence>
<dbReference type="InterPro" id="IPR017039">
    <property type="entry name" value="Virul_fac_BrkB"/>
</dbReference>
<name>A0A844GEH0_9FIRM</name>
<evidence type="ECO:0000313" key="7">
    <source>
        <dbReference type="EMBL" id="MTD60446.1"/>
    </source>
</evidence>
<comment type="subcellular location">
    <subcellularLocation>
        <location evidence="1">Cell membrane</location>
        <topology evidence="1">Multi-pass membrane protein</topology>
    </subcellularLocation>
</comment>
<keyword evidence="5 6" id="KW-0472">Membrane</keyword>
<protein>
    <submittedName>
        <fullName evidence="7">YihY family inner membrane protein</fullName>
    </submittedName>
</protein>
<evidence type="ECO:0000313" key="8">
    <source>
        <dbReference type="Proteomes" id="UP000437824"/>
    </source>
</evidence>
<feature type="transmembrane region" description="Helical" evidence="6">
    <location>
        <begin position="172"/>
        <end position="198"/>
    </location>
</feature>
<proteinExistence type="predicted"/>
<dbReference type="EMBL" id="WMBC01000002">
    <property type="protein sequence ID" value="MTD60446.1"/>
    <property type="molecule type" value="Genomic_DNA"/>
</dbReference>
<accession>A0A844GEH0</accession>
<feature type="transmembrane region" description="Helical" evidence="6">
    <location>
        <begin position="243"/>
        <end position="263"/>
    </location>
</feature>
<dbReference type="RefSeq" id="WP_118508850.1">
    <property type="nucleotide sequence ID" value="NZ_WMBC01000002.1"/>
</dbReference>
<evidence type="ECO:0000256" key="3">
    <source>
        <dbReference type="ARBA" id="ARBA00022692"/>
    </source>
</evidence>
<dbReference type="NCBIfam" id="TIGR00765">
    <property type="entry name" value="yihY_not_rbn"/>
    <property type="match status" value="1"/>
</dbReference>
<organism evidence="7 8">
    <name type="scientific">Blautia luti DSM 14534 = JCM 17040</name>
    <dbReference type="NCBI Taxonomy" id="649762"/>
    <lineage>
        <taxon>Bacteria</taxon>
        <taxon>Bacillati</taxon>
        <taxon>Bacillota</taxon>
        <taxon>Clostridia</taxon>
        <taxon>Lachnospirales</taxon>
        <taxon>Lachnospiraceae</taxon>
        <taxon>Blautia</taxon>
    </lineage>
</organism>
<keyword evidence="3 6" id="KW-0812">Transmembrane</keyword>
<reference evidence="7 8" key="1">
    <citation type="submission" date="2019-11" db="EMBL/GenBank/DDBJ databases">
        <title>Draft genome sequence of Blautia luti DSM 14534T, isolated from human stool.</title>
        <authorList>
            <person name="Ortiz R."/>
            <person name="Melis-Arcos F."/>
            <person name="Covarrubias P."/>
            <person name="Cardenas J.P."/>
            <person name="Perez-Donoso J."/>
            <person name="Almonacid D."/>
        </authorList>
    </citation>
    <scope>NUCLEOTIDE SEQUENCE [LARGE SCALE GENOMIC DNA]</scope>
    <source>
        <strain evidence="7 8">DSM 14534</strain>
    </source>
</reference>